<sequence>MANFNIDNLLESLSQSGLAGVTLNDKRSSAANVIYSSLKSGGGGSTPPSTTTSLGTIQLAGVLTGVATSPQLANGAVTAAALAPGAASVLVPGSITSSQLGAGSVGSSQIQNGAVGANQIANGSITAQKIVLGGPSQLFGSNSTSSVGQNITLGSGLSMSATGVLDSVSSVPPAATTVAPPGTIILGGDLAGTGTVFSAPVITNNAVSYSKMQKAVGADVLLGNPSNTPNSNVGEIALGPGLSLSATPGTLTLNPATIPLPPATTSAQGTVILSLSSDLTETSPGVPLIANNKVTYGKIQQLSGADVLLGNVSNSPNSNVGEVALGPGLSLSATPGTLTIVPSSLPAATTTTAGVVTLSGPAGATPSDLTETSPGFPLIANNVVTYPKMQKAVGADVLIGNPSNAANSNVGEITLGPGLSLSSPAGQLSINPAAIPLPLATTSAAGVVRLSGVAGVTPSDLTETSPGFPIIDANAVTYPKIQKAVGASVLLGNSGAANSNFSEVTLLSGGGLSFSGSALGVNLGSITTGTPLPVSKGGTGAATLTGILSGNGTGPITGSATIPASAVTPNLVGMVNGVSPASPGGNVAVVLSNVSTGVLSALPAQPQPNGNIYVVSGDPTPANNGLTYISDGANWNLVSTTFASTDARYVQLAGSTMSASANLIFPSTGRITLNQTTFAPTDAITSGQVSTQIASAVAAGAPPATTTSQGLVQLSNLAFDPSSTASAPVAVKASTTYGAIQLPASPGTPLTNSLVQGASAGIALIAPSAVSLGQMANLSGNSLLIGSPSTGAPVPTAITVGTGLSISGSTLSVTSAPVVNATSSQLGVITLSNDLSGVPVTGGGLNGPTIGANVVSYSKMQKVVLAQALLGNGSGAANSDVGEITLSPAFSYTLVGSNQQLGLNPAGLPLATTSTAGSVVLSGLPSSDLTETSPGEPIIAPNAVTYAKFQKVAGANALLGNSSGVAMSNVNEIALSPAFTLSGNTLGLSPSGLPQATNAAYGTIQLGGDLAGTVPAPSSATAPRITANAVQYSKIQQSLGPNVVLGALTSGTNISELTVGSGLAVGASSLGLANLPGASQLLGSASSGTAPTNISLGSGLIMTGSTLSVGGGTPFSTALIPPATTGMARITTVVFNLNSSGPGVLGGTAAMPTLNTNVVGLNNLVQAPLSSILGTSSTGPGPLNYQNLSLGSSMSLTGPNGTPSTGTTLNSPVSFFAGINPVSTAPTDRPQTTNVVYIGTDASIWIWNGTSYIKNTVIGTTAVQSTTVYSILGPSAAGPPVSLTDYNVTVNPGQGVKINYSWNFQSAGGGTTYTPSFGWSGTSVTDAFQASSSRSFYWVTTIFNSSFRTPPTQYTLQATNADTNFNSNLTMALNGLYGQSRAIYCNVYYKNNGASAVTLTPLFNRDLKTATGVTIQIAGGWMDYTYF</sequence>
<gene>
    <name evidence="1" type="primary">200R</name>
    <name evidence="1" type="ORF">IIV31_200R</name>
</gene>
<dbReference type="RefSeq" id="YP_009046814.1">
    <property type="nucleotide sequence ID" value="NC_024451.1"/>
</dbReference>
<protein>
    <submittedName>
        <fullName evidence="1">Uncharacterized protein</fullName>
    </submittedName>
</protein>
<name>A0A068QKQ4_9VIRU</name>
<evidence type="ECO:0000313" key="1">
    <source>
        <dbReference type="EMBL" id="CCV02572.1"/>
    </source>
</evidence>
<reference evidence="1 2" key="1">
    <citation type="journal article" date="2014" name="J. Gen. Virol.">
        <title>Genome sequence of a crustacean iridovirus, IIV31, isolated from the pill bug, Armadillidium vulgare.</title>
        <authorList>
            <person name="Piegu B."/>
            <person name="Guizard S."/>
            <person name="Yeping T."/>
            <person name="Cruaud C."/>
            <person name="Asgari S."/>
            <person name="Bideshi D.K."/>
            <person name="Federici B.A."/>
            <person name="Bigot Y."/>
        </authorList>
    </citation>
    <scope>NUCLEOTIDE SEQUENCE [LARGE SCALE GENOMIC DNA]</scope>
</reference>
<keyword evidence="2" id="KW-1185">Reference proteome</keyword>
<dbReference type="Pfam" id="PF19264">
    <property type="entry name" value="DUF5907"/>
    <property type="match status" value="12"/>
</dbReference>
<evidence type="ECO:0000313" key="2">
    <source>
        <dbReference type="Proteomes" id="UP000114278"/>
    </source>
</evidence>
<dbReference type="InterPro" id="IPR045571">
    <property type="entry name" value="DUF5907"/>
</dbReference>
<organism evidence="1 2">
    <name type="scientific">Armadillidium vulgare iridescent virus</name>
    <dbReference type="NCBI Taxonomy" id="72201"/>
    <lineage>
        <taxon>Viruses</taxon>
        <taxon>Varidnaviria</taxon>
        <taxon>Bamfordvirae</taxon>
        <taxon>Nucleocytoviricota</taxon>
        <taxon>Megaviricetes</taxon>
        <taxon>Pimascovirales</taxon>
        <taxon>Pimascovirales incertae sedis</taxon>
        <taxon>Iridoviridae</taxon>
        <taxon>Betairidovirinae</taxon>
        <taxon>Iridovirus</taxon>
        <taxon>Iridovirus armadillidium1</taxon>
        <taxon>Invertebrate iridescent virus 31</taxon>
    </lineage>
</organism>
<dbReference type="EMBL" id="HF920637">
    <property type="protein sequence ID" value="CCV02572.1"/>
    <property type="molecule type" value="Genomic_DNA"/>
</dbReference>
<dbReference type="GeneID" id="19738784"/>
<proteinExistence type="predicted"/>
<dbReference type="KEGG" id="vg:19738784"/>
<accession>A0A068QKQ4</accession>
<dbReference type="Proteomes" id="UP000114278">
    <property type="component" value="Segment"/>
</dbReference>